<dbReference type="EMBL" id="JBHSEH010000004">
    <property type="protein sequence ID" value="MFC4424974.1"/>
    <property type="molecule type" value="Genomic_DNA"/>
</dbReference>
<keyword evidence="3" id="KW-1185">Reference proteome</keyword>
<organism evidence="2 3">
    <name type="scientific">Deinococcus navajonensis</name>
    <dbReference type="NCBI Taxonomy" id="309884"/>
    <lineage>
        <taxon>Bacteria</taxon>
        <taxon>Thermotogati</taxon>
        <taxon>Deinococcota</taxon>
        <taxon>Deinococci</taxon>
        <taxon>Deinococcales</taxon>
        <taxon>Deinococcaceae</taxon>
        <taxon>Deinococcus</taxon>
    </lineage>
</organism>
<keyword evidence="1" id="KW-0472">Membrane</keyword>
<evidence type="ECO:0000313" key="2">
    <source>
        <dbReference type="EMBL" id="MFC4424974.1"/>
    </source>
</evidence>
<sequence>MLSSFSPDFLMRLALNFVSVLVLVRWLYYPAQRDRELAFSLFMFGLTIFLVAYVLKTLDLAASFGFGLFAVFGLLRYRTEGISNKALTYLFIVTALAMLNALGHFSLLEFGIMDGLVLLTTGLAEQGRLLGLAPKGREIRQTVQYERIDLIRPERQAELLADLQARTGWTIERVEVVELDFLKDVATLRVYHRPLEETAGHFIQVQPGRPSQSGTD</sequence>
<dbReference type="RefSeq" id="WP_380035811.1">
    <property type="nucleotide sequence ID" value="NZ_JBHSEH010000004.1"/>
</dbReference>
<feature type="transmembrane region" description="Helical" evidence="1">
    <location>
        <begin position="12"/>
        <end position="29"/>
    </location>
</feature>
<accession>A0ABV8XHA3</accession>
<comment type="caution">
    <text evidence="2">The sequence shown here is derived from an EMBL/GenBank/DDBJ whole genome shotgun (WGS) entry which is preliminary data.</text>
</comment>
<dbReference type="Proteomes" id="UP001595998">
    <property type="component" value="Unassembled WGS sequence"/>
</dbReference>
<reference evidence="3" key="1">
    <citation type="journal article" date="2019" name="Int. J. Syst. Evol. Microbiol.">
        <title>The Global Catalogue of Microorganisms (GCM) 10K type strain sequencing project: providing services to taxonomists for standard genome sequencing and annotation.</title>
        <authorList>
            <consortium name="The Broad Institute Genomics Platform"/>
            <consortium name="The Broad Institute Genome Sequencing Center for Infectious Disease"/>
            <person name="Wu L."/>
            <person name="Ma J."/>
        </authorList>
    </citation>
    <scope>NUCLEOTIDE SEQUENCE [LARGE SCALE GENOMIC DNA]</scope>
    <source>
        <strain evidence="3">CCUG 56029</strain>
    </source>
</reference>
<keyword evidence="1" id="KW-1133">Transmembrane helix</keyword>
<feature type="transmembrane region" description="Helical" evidence="1">
    <location>
        <begin position="89"/>
        <end position="108"/>
    </location>
</feature>
<evidence type="ECO:0000256" key="1">
    <source>
        <dbReference type="SAM" id="Phobius"/>
    </source>
</evidence>
<evidence type="ECO:0000313" key="3">
    <source>
        <dbReference type="Proteomes" id="UP001595998"/>
    </source>
</evidence>
<proteinExistence type="predicted"/>
<feature type="transmembrane region" description="Helical" evidence="1">
    <location>
        <begin position="60"/>
        <end position="77"/>
    </location>
</feature>
<dbReference type="Pfam" id="PF16316">
    <property type="entry name" value="DUF4956"/>
    <property type="match status" value="1"/>
</dbReference>
<keyword evidence="1" id="KW-0812">Transmembrane</keyword>
<feature type="transmembrane region" description="Helical" evidence="1">
    <location>
        <begin position="36"/>
        <end position="54"/>
    </location>
</feature>
<name>A0ABV8XHA3_9DEIO</name>
<dbReference type="InterPro" id="IPR032531">
    <property type="entry name" value="DUF4956"/>
</dbReference>
<protein>
    <submittedName>
        <fullName evidence="2">DUF4956 domain-containing protein</fullName>
    </submittedName>
</protein>
<gene>
    <name evidence="2" type="ORF">ACFOZ9_02045</name>
</gene>